<dbReference type="InterPro" id="IPR050166">
    <property type="entry name" value="ABC_transporter_ATP-bind"/>
</dbReference>
<gene>
    <name evidence="5" type="ORF">PBOR_26485</name>
</gene>
<reference evidence="5" key="1">
    <citation type="submission" date="2014-08" db="EMBL/GenBank/DDBJ databases">
        <title>Comparative genomics of the Paenibacillus odorifer group.</title>
        <authorList>
            <person name="den Bakker H.C."/>
            <person name="Tsai Y.-C.Y.-C."/>
            <person name="Martin N."/>
            <person name="Korlach J."/>
            <person name="Wiedmann M."/>
        </authorList>
    </citation>
    <scope>NUCLEOTIDE SEQUENCE [LARGE SCALE GENOMIC DNA]</scope>
    <source>
        <strain evidence="5">DSM 13188</strain>
    </source>
</reference>
<dbReference type="Pfam" id="PF00005">
    <property type="entry name" value="ABC_tran"/>
    <property type="match status" value="1"/>
</dbReference>
<evidence type="ECO:0000256" key="2">
    <source>
        <dbReference type="ARBA" id="ARBA00022741"/>
    </source>
</evidence>
<dbReference type="PANTHER" id="PTHR42788:SF13">
    <property type="entry name" value="ALIPHATIC SULFONATES IMPORT ATP-BINDING PROTEIN SSUB"/>
    <property type="match status" value="1"/>
</dbReference>
<protein>
    <submittedName>
        <fullName evidence="5">Sulfonate ABC transporter ATP-binding protein</fullName>
    </submittedName>
</protein>
<dbReference type="InterPro" id="IPR003593">
    <property type="entry name" value="AAA+_ATPase"/>
</dbReference>
<dbReference type="HOGENOM" id="CLU_000604_1_22_9"/>
<evidence type="ECO:0000256" key="3">
    <source>
        <dbReference type="ARBA" id="ARBA00022840"/>
    </source>
</evidence>
<dbReference type="PANTHER" id="PTHR42788">
    <property type="entry name" value="TAURINE IMPORT ATP-BINDING PROTEIN-RELATED"/>
    <property type="match status" value="1"/>
</dbReference>
<evidence type="ECO:0000313" key="5">
    <source>
        <dbReference type="EMBL" id="AIQ60101.1"/>
    </source>
</evidence>
<dbReference type="InterPro" id="IPR017871">
    <property type="entry name" value="ABC_transporter-like_CS"/>
</dbReference>
<dbReference type="AlphaFoldDB" id="A0A089LF02"/>
<dbReference type="Gene3D" id="3.40.50.300">
    <property type="entry name" value="P-loop containing nucleotide triphosphate hydrolases"/>
    <property type="match status" value="1"/>
</dbReference>
<keyword evidence="1" id="KW-0813">Transport</keyword>
<feature type="domain" description="ABC transporter" evidence="4">
    <location>
        <begin position="6"/>
        <end position="234"/>
    </location>
</feature>
<evidence type="ECO:0000259" key="4">
    <source>
        <dbReference type="PROSITE" id="PS50893"/>
    </source>
</evidence>
<keyword evidence="6" id="KW-1185">Reference proteome</keyword>
<keyword evidence="2" id="KW-0547">Nucleotide-binding</keyword>
<accession>A0A089LF02</accession>
<sequence length="265" mass="29566">MDSHILQISGLHKTFSTPQGQVKALHNINLNVSEGEFVTIIGPSGCGKSTLLKIIAGLDNSYEGRIVLNGQPIEGPSIEKGFIFQEPRLFPWLTVQKNIAGNFSLKDPAVRLRVEELIELVRLQGFEQAYPRELSGGMAQRVAIARALLRGPKVLLLDEPFGALDAFTRSHMQEVLLDIWQKDRTTMLLVTHDLDEAVFLGERVAVMNARPGQIQSLQHIQLPHPRKKASTAFEQYRRAVLNEFEKVEDSRAAGLTGSHDEMKII</sequence>
<dbReference type="PROSITE" id="PS50893">
    <property type="entry name" value="ABC_TRANSPORTER_2"/>
    <property type="match status" value="1"/>
</dbReference>
<proteinExistence type="predicted"/>
<evidence type="ECO:0000256" key="1">
    <source>
        <dbReference type="ARBA" id="ARBA00022448"/>
    </source>
</evidence>
<dbReference type="GO" id="GO:0016887">
    <property type="term" value="F:ATP hydrolysis activity"/>
    <property type="evidence" value="ECO:0007669"/>
    <property type="project" value="InterPro"/>
</dbReference>
<dbReference type="KEGG" id="pbd:PBOR_26485"/>
<dbReference type="Proteomes" id="UP000029518">
    <property type="component" value="Chromosome"/>
</dbReference>
<dbReference type="SUPFAM" id="SSF52540">
    <property type="entry name" value="P-loop containing nucleoside triphosphate hydrolases"/>
    <property type="match status" value="1"/>
</dbReference>
<dbReference type="CDD" id="cd03293">
    <property type="entry name" value="ABC_NrtD_SsuB_transporters"/>
    <property type="match status" value="1"/>
</dbReference>
<dbReference type="SMART" id="SM00382">
    <property type="entry name" value="AAA"/>
    <property type="match status" value="1"/>
</dbReference>
<dbReference type="InterPro" id="IPR003439">
    <property type="entry name" value="ABC_transporter-like_ATP-bd"/>
</dbReference>
<dbReference type="OrthoDB" id="18967at2"/>
<dbReference type="InterPro" id="IPR027417">
    <property type="entry name" value="P-loop_NTPase"/>
</dbReference>
<organism evidence="5 6">
    <name type="scientific">Paenibacillus borealis</name>
    <dbReference type="NCBI Taxonomy" id="160799"/>
    <lineage>
        <taxon>Bacteria</taxon>
        <taxon>Bacillati</taxon>
        <taxon>Bacillota</taxon>
        <taxon>Bacilli</taxon>
        <taxon>Bacillales</taxon>
        <taxon>Paenibacillaceae</taxon>
        <taxon>Paenibacillus</taxon>
    </lineage>
</organism>
<dbReference type="GO" id="GO:0005524">
    <property type="term" value="F:ATP binding"/>
    <property type="evidence" value="ECO:0007669"/>
    <property type="project" value="UniProtKB-KW"/>
</dbReference>
<dbReference type="RefSeq" id="WP_042216506.1">
    <property type="nucleotide sequence ID" value="NZ_CP009285.1"/>
</dbReference>
<dbReference type="EMBL" id="CP009285">
    <property type="protein sequence ID" value="AIQ60101.1"/>
    <property type="molecule type" value="Genomic_DNA"/>
</dbReference>
<evidence type="ECO:0000313" key="6">
    <source>
        <dbReference type="Proteomes" id="UP000029518"/>
    </source>
</evidence>
<name>A0A089LF02_PAEBO</name>
<dbReference type="PROSITE" id="PS00211">
    <property type="entry name" value="ABC_TRANSPORTER_1"/>
    <property type="match status" value="1"/>
</dbReference>
<keyword evidence="3 5" id="KW-0067">ATP-binding</keyword>